<dbReference type="SFLD" id="SFLDS00019">
    <property type="entry name" value="Glutathione_Transferase_(cytos"/>
    <property type="match status" value="1"/>
</dbReference>
<dbReference type="SFLD" id="SFLDG00358">
    <property type="entry name" value="Main_(cytGST)"/>
    <property type="match status" value="1"/>
</dbReference>
<dbReference type="RefSeq" id="WP_164132766.1">
    <property type="nucleotide sequence ID" value="NZ_JAAGOX010000056.1"/>
</dbReference>
<feature type="domain" description="GST N-terminal" evidence="1">
    <location>
        <begin position="2"/>
        <end position="80"/>
    </location>
</feature>
<dbReference type="PANTHER" id="PTHR43968">
    <property type="match status" value="1"/>
</dbReference>
<keyword evidence="3" id="KW-0808">Transferase</keyword>
<name>A0A6B2NYD1_9RHOB</name>
<accession>A0A6B2NYD1</accession>
<dbReference type="AlphaFoldDB" id="A0A6B2NYD1"/>
<dbReference type="InterPro" id="IPR004045">
    <property type="entry name" value="Glutathione_S-Trfase_N"/>
</dbReference>
<dbReference type="InterPro" id="IPR036249">
    <property type="entry name" value="Thioredoxin-like_sf"/>
</dbReference>
<gene>
    <name evidence="3" type="ORF">G0P99_22650</name>
</gene>
<dbReference type="PANTHER" id="PTHR43968:SF6">
    <property type="entry name" value="GLUTATHIONE S-TRANSFERASE OMEGA"/>
    <property type="match status" value="1"/>
</dbReference>
<comment type="caution">
    <text evidence="3">The sequence shown here is derived from an EMBL/GenBank/DDBJ whole genome shotgun (WGS) entry which is preliminary data.</text>
</comment>
<dbReference type="InterPro" id="IPR050983">
    <property type="entry name" value="GST_Omega/HSP26"/>
</dbReference>
<sequence length="231" mass="25669">MTDLHLISHHLCPYVQRAVIVLSEKDIAHKRSYIDLSDKPDWFRALSPLGRVPVLETGGKVLFESQVIAEYLDEITPGSLHPDDPLEKARHRAWIEYASATLAEIAGFYNAPDTASFEARRQALRDRLARVAPEVQGPFFAGSVFHMIDGVWGTVFRYLDTFETVGAFGLMPDDTGMARWRAAVAARPSVRDAPPEGYPARLLAFLRARSSHLGELARSMDGKALQKATIP</sequence>
<dbReference type="SUPFAM" id="SSF47616">
    <property type="entry name" value="GST C-terminal domain-like"/>
    <property type="match status" value="1"/>
</dbReference>
<dbReference type="InterPro" id="IPR036282">
    <property type="entry name" value="Glutathione-S-Trfase_C_sf"/>
</dbReference>
<evidence type="ECO:0000313" key="3">
    <source>
        <dbReference type="EMBL" id="NDW47753.1"/>
    </source>
</evidence>
<dbReference type="InterPro" id="IPR040079">
    <property type="entry name" value="Glutathione_S-Trfase"/>
</dbReference>
<feature type="domain" description="GST C-terminal" evidence="2">
    <location>
        <begin position="84"/>
        <end position="203"/>
    </location>
</feature>
<dbReference type="SUPFAM" id="SSF52833">
    <property type="entry name" value="Thioredoxin-like"/>
    <property type="match status" value="1"/>
</dbReference>
<protein>
    <submittedName>
        <fullName evidence="3">Glutathione S-transferase family protein</fullName>
    </submittedName>
</protein>
<proteinExistence type="predicted"/>
<dbReference type="Gene3D" id="3.40.30.10">
    <property type="entry name" value="Glutaredoxin"/>
    <property type="match status" value="1"/>
</dbReference>
<organism evidence="3">
    <name type="scientific">Ruegeria sp. PrR005</name>
    <dbReference type="NCBI Taxonomy" id="2706882"/>
    <lineage>
        <taxon>Bacteria</taxon>
        <taxon>Pseudomonadati</taxon>
        <taxon>Pseudomonadota</taxon>
        <taxon>Alphaproteobacteria</taxon>
        <taxon>Rhodobacterales</taxon>
        <taxon>Roseobacteraceae</taxon>
        <taxon>Ruegeria</taxon>
    </lineage>
</organism>
<dbReference type="Gene3D" id="1.20.1050.10">
    <property type="match status" value="1"/>
</dbReference>
<evidence type="ECO:0000259" key="2">
    <source>
        <dbReference type="PROSITE" id="PS50405"/>
    </source>
</evidence>
<dbReference type="GO" id="GO:0005737">
    <property type="term" value="C:cytoplasm"/>
    <property type="evidence" value="ECO:0007669"/>
    <property type="project" value="TreeGrafter"/>
</dbReference>
<dbReference type="FunFam" id="3.40.30.10:FF:000123">
    <property type="entry name" value="Glutathione transferase o1"/>
    <property type="match status" value="1"/>
</dbReference>
<evidence type="ECO:0000259" key="1">
    <source>
        <dbReference type="PROSITE" id="PS50404"/>
    </source>
</evidence>
<dbReference type="PROSITE" id="PS50404">
    <property type="entry name" value="GST_NTER"/>
    <property type="match status" value="1"/>
</dbReference>
<dbReference type="GO" id="GO:0016740">
    <property type="term" value="F:transferase activity"/>
    <property type="evidence" value="ECO:0007669"/>
    <property type="project" value="UniProtKB-KW"/>
</dbReference>
<dbReference type="PROSITE" id="PS50405">
    <property type="entry name" value="GST_CTER"/>
    <property type="match status" value="1"/>
</dbReference>
<dbReference type="Pfam" id="PF13409">
    <property type="entry name" value="GST_N_2"/>
    <property type="match status" value="1"/>
</dbReference>
<dbReference type="EMBL" id="JAAGOX010000056">
    <property type="protein sequence ID" value="NDW47753.1"/>
    <property type="molecule type" value="Genomic_DNA"/>
</dbReference>
<dbReference type="InterPro" id="IPR010987">
    <property type="entry name" value="Glutathione-S-Trfase_C-like"/>
</dbReference>
<reference evidence="3" key="1">
    <citation type="submission" date="2020-02" db="EMBL/GenBank/DDBJ databases">
        <title>Delineation of the pyrene-degrading pathway in Roseobacter clade bacteria by genomic analysis.</title>
        <authorList>
            <person name="Zhou H."/>
            <person name="Wang H."/>
        </authorList>
    </citation>
    <scope>NUCLEOTIDE SEQUENCE</scope>
    <source>
        <strain evidence="3">PrR005</strain>
    </source>
</reference>